<dbReference type="NCBIfam" id="NF033749">
    <property type="entry name" value="bact_hemeryth"/>
    <property type="match status" value="1"/>
</dbReference>
<dbReference type="OrthoDB" id="9774644at2"/>
<keyword evidence="2" id="KW-0479">Metal-binding</keyword>
<keyword evidence="10" id="KW-1185">Reference proteome</keyword>
<dbReference type="CDD" id="cd12107">
    <property type="entry name" value="Hemerythrin"/>
    <property type="match status" value="1"/>
</dbReference>
<evidence type="ECO:0000256" key="4">
    <source>
        <dbReference type="ARBA" id="ARBA00023224"/>
    </source>
</evidence>
<dbReference type="eggNOG" id="COG0840">
    <property type="taxonomic scope" value="Bacteria"/>
</dbReference>
<dbReference type="InParanoid" id="E6W6I9"/>
<name>E6W6I9_DESIS</name>
<dbReference type="AlphaFoldDB" id="E6W6I9"/>
<evidence type="ECO:0000259" key="8">
    <source>
        <dbReference type="PROSITE" id="PS50111"/>
    </source>
</evidence>
<dbReference type="STRING" id="653733.Selin_2613"/>
<dbReference type="SUPFAM" id="SSF58104">
    <property type="entry name" value="Methyl-accepting chemotaxis protein (MCP) signaling domain"/>
    <property type="match status" value="1"/>
</dbReference>
<dbReference type="InterPro" id="IPR012827">
    <property type="entry name" value="Hemerythrin_metal-bd"/>
</dbReference>
<dbReference type="PANTHER" id="PTHR32089:SF112">
    <property type="entry name" value="LYSOZYME-LIKE PROTEIN-RELATED"/>
    <property type="match status" value="1"/>
</dbReference>
<dbReference type="NCBIfam" id="NF002007">
    <property type="entry name" value="PRK00808.1"/>
    <property type="match status" value="1"/>
</dbReference>
<evidence type="ECO:0000313" key="9">
    <source>
        <dbReference type="EMBL" id="ADU67324.1"/>
    </source>
</evidence>
<dbReference type="PROSITE" id="PS50111">
    <property type="entry name" value="CHEMOTAXIS_TRANSDUC_2"/>
    <property type="match status" value="1"/>
</dbReference>
<dbReference type="eggNOG" id="COG2703">
    <property type="taxonomic scope" value="Bacteria"/>
</dbReference>
<evidence type="ECO:0000256" key="5">
    <source>
        <dbReference type="PROSITE-ProRule" id="PRU00284"/>
    </source>
</evidence>
<dbReference type="GO" id="GO:0046872">
    <property type="term" value="F:metal ion binding"/>
    <property type="evidence" value="ECO:0007669"/>
    <property type="project" value="UniProtKB-KW"/>
</dbReference>
<dbReference type="InterPro" id="IPR004089">
    <property type="entry name" value="MCPsignal_dom"/>
</dbReference>
<dbReference type="CDD" id="cd11386">
    <property type="entry name" value="MCP_signal"/>
    <property type="match status" value="1"/>
</dbReference>
<keyword evidence="4 5" id="KW-0807">Transducer</keyword>
<dbReference type="Proteomes" id="UP000002572">
    <property type="component" value="Chromosome"/>
</dbReference>
<feature type="transmembrane region" description="Helical" evidence="7">
    <location>
        <begin position="33"/>
        <end position="51"/>
    </location>
</feature>
<evidence type="ECO:0000256" key="3">
    <source>
        <dbReference type="ARBA" id="ARBA00023004"/>
    </source>
</evidence>
<dbReference type="PANTHER" id="PTHR32089">
    <property type="entry name" value="METHYL-ACCEPTING CHEMOTAXIS PROTEIN MCPB"/>
    <property type="match status" value="1"/>
</dbReference>
<feature type="region of interest" description="Disordered" evidence="6">
    <location>
        <begin position="374"/>
        <end position="407"/>
    </location>
</feature>
<dbReference type="SUPFAM" id="SSF47188">
    <property type="entry name" value="Hemerythrin-like"/>
    <property type="match status" value="1"/>
</dbReference>
<sequence>MKQNIQSLQVTICAVTLFIVSLLLLRYTSVNPLWIVFVITIAMTALALIYARKANSTADEYSTRLPILRDPGNLAFRLRGPASAPFNQFLDFLCSHINQLKGASASLQQETAYMGDTAASVTTEFRHKVSSINNVAKAMEAMATSSQDVMQTLQDMIEKTDFANSQTSEGKKQLEMATQNIGVIKAKAQSLASTIQELSQSSGKISAILNVINDIADQTNLLALNAAIEAARAGDSGRGFAVVADEVRKLAERTQNATKEVSVIINALYSETESAFKEMEEANKSVDEGVEVIEKAEAVFNDIVDSVQEIDQANGMIGFAIKEQDKLIQKTNSDLQQMAAGLEKSTMSLADITDTAMGLKEATEQLERTLSQLRTSDHEPVATAGAPKALAPVTSSRPAHPNGKNHDGPFIVWNDELSVGIRRFDDQHKKLVSIINKLANAVKQGAGKSVLDNVFDELLDYTVTHFEDEISLMKKHGYHEAPQHQEIHDSLVRQVLKLKEKFDKGDLLVATETLDFLRNWLFKHIRQEDKKYSSFFQSKGM</sequence>
<dbReference type="GO" id="GO:0007165">
    <property type="term" value="P:signal transduction"/>
    <property type="evidence" value="ECO:0007669"/>
    <property type="project" value="UniProtKB-KW"/>
</dbReference>
<dbReference type="SMART" id="SM00283">
    <property type="entry name" value="MA"/>
    <property type="match status" value="1"/>
</dbReference>
<evidence type="ECO:0000256" key="2">
    <source>
        <dbReference type="ARBA" id="ARBA00022723"/>
    </source>
</evidence>
<dbReference type="InterPro" id="IPR012312">
    <property type="entry name" value="Hemerythrin-like"/>
</dbReference>
<gene>
    <name evidence="9" type="ordered locus">Selin_2613</name>
</gene>
<dbReference type="KEGG" id="din:Selin_2613"/>
<dbReference type="Gene3D" id="1.20.120.50">
    <property type="entry name" value="Hemerythrin-like"/>
    <property type="match status" value="1"/>
</dbReference>
<dbReference type="RefSeq" id="WP_013507193.1">
    <property type="nucleotide sequence ID" value="NC_014836.1"/>
</dbReference>
<dbReference type="NCBIfam" id="TIGR02481">
    <property type="entry name" value="hemeryth_dom"/>
    <property type="match status" value="1"/>
</dbReference>
<comment type="similarity">
    <text evidence="1">Belongs to the hemerythrin family.</text>
</comment>
<dbReference type="GO" id="GO:0016020">
    <property type="term" value="C:membrane"/>
    <property type="evidence" value="ECO:0007669"/>
    <property type="project" value="InterPro"/>
</dbReference>
<feature type="transmembrane region" description="Helical" evidence="7">
    <location>
        <begin position="7"/>
        <end position="27"/>
    </location>
</feature>
<reference evidence="9 10" key="1">
    <citation type="submission" date="2010-12" db="EMBL/GenBank/DDBJ databases">
        <title>Complete sequence of Desulfurispirillum indicum S5.</title>
        <authorList>
            <consortium name="US DOE Joint Genome Institute"/>
            <person name="Lucas S."/>
            <person name="Copeland A."/>
            <person name="Lapidus A."/>
            <person name="Cheng J.-F."/>
            <person name="Goodwin L."/>
            <person name="Pitluck S."/>
            <person name="Chertkov O."/>
            <person name="Held B."/>
            <person name="Detter J.C."/>
            <person name="Han C."/>
            <person name="Tapia R."/>
            <person name="Land M."/>
            <person name="Hauser L."/>
            <person name="Kyrpides N."/>
            <person name="Ivanova N."/>
            <person name="Mikhailova N."/>
            <person name="Haggblom M."/>
            <person name="Rauschenbach I."/>
            <person name="Bini E."/>
            <person name="Woyke T."/>
        </authorList>
    </citation>
    <scope>NUCLEOTIDE SEQUENCE [LARGE SCALE GENOMIC DNA]</scope>
    <source>
        <strain evidence="10">ATCC BAA-1389 / DSM 22839 / S5</strain>
    </source>
</reference>
<dbReference type="Pfam" id="PF00015">
    <property type="entry name" value="MCPsignal"/>
    <property type="match status" value="1"/>
</dbReference>
<evidence type="ECO:0000313" key="10">
    <source>
        <dbReference type="Proteomes" id="UP000002572"/>
    </source>
</evidence>
<evidence type="ECO:0000256" key="6">
    <source>
        <dbReference type="SAM" id="MobiDB-lite"/>
    </source>
</evidence>
<organism evidence="9 10">
    <name type="scientific">Desulfurispirillum indicum (strain ATCC BAA-1389 / DSM 22839 / S5)</name>
    <dbReference type="NCBI Taxonomy" id="653733"/>
    <lineage>
        <taxon>Bacteria</taxon>
        <taxon>Pseudomonadati</taxon>
        <taxon>Chrysiogenota</taxon>
        <taxon>Chrysiogenia</taxon>
        <taxon>Chrysiogenales</taxon>
        <taxon>Chrysiogenaceae</taxon>
        <taxon>Desulfurispirillum</taxon>
    </lineage>
</organism>
<keyword evidence="7" id="KW-0812">Transmembrane</keyword>
<dbReference type="InterPro" id="IPR035938">
    <property type="entry name" value="Hemerythrin-like_sf"/>
</dbReference>
<evidence type="ECO:0000256" key="1">
    <source>
        <dbReference type="ARBA" id="ARBA00010587"/>
    </source>
</evidence>
<keyword evidence="7" id="KW-0472">Membrane</keyword>
<dbReference type="Pfam" id="PF01814">
    <property type="entry name" value="Hemerythrin"/>
    <property type="match status" value="1"/>
</dbReference>
<feature type="domain" description="Methyl-accepting transducer" evidence="8">
    <location>
        <begin position="103"/>
        <end position="339"/>
    </location>
</feature>
<dbReference type="EMBL" id="CP002432">
    <property type="protein sequence ID" value="ADU67324.1"/>
    <property type="molecule type" value="Genomic_DNA"/>
</dbReference>
<keyword evidence="7" id="KW-1133">Transmembrane helix</keyword>
<protein>
    <submittedName>
        <fullName evidence="9">Hemerythrin-like metal-binding protein</fullName>
    </submittedName>
</protein>
<proteinExistence type="inferred from homology"/>
<evidence type="ECO:0000256" key="7">
    <source>
        <dbReference type="SAM" id="Phobius"/>
    </source>
</evidence>
<accession>E6W6I9</accession>
<dbReference type="Gene3D" id="1.10.287.950">
    <property type="entry name" value="Methyl-accepting chemotaxis protein"/>
    <property type="match status" value="1"/>
</dbReference>
<dbReference type="HOGENOM" id="CLU_000445_107_18_0"/>
<keyword evidence="3" id="KW-0408">Iron</keyword>